<evidence type="ECO:0000313" key="6">
    <source>
        <dbReference type="Proteomes" id="UP000199643"/>
    </source>
</evidence>
<dbReference type="Proteomes" id="UP000199643">
    <property type="component" value="Unassembled WGS sequence"/>
</dbReference>
<comment type="similarity">
    <text evidence="1">Belongs to the glycosyl hydrolase 30 family.</text>
</comment>
<dbReference type="InterPro" id="IPR017853">
    <property type="entry name" value="GH"/>
</dbReference>
<sequence length="423" mass="44681">MKKTLLCALASALLFAGCSKNEIISPDPTLTQQALAVMKTDSLGGAAAALAVQGIAQIDASTVQQTIKGFGGANIVAWTGDLTSTQRNTAFSPTNGIGLSIVRVRVPNSSSEFAAEKATIDACKSFGGSAIASAWSAPASMKTNGSIVGGKIKTASYANYAAHLSAFNTAVGGLAAISPTNEPDYKVNYESMELTAPEVADFVAAQGSNCGAPIMAPEPFQMNQTYINTYLSNATAKSKTSFVCGHIYGKTPYNLGNIGKPVWMTEHYTNSNISGDDWSNAMTAAKEIHDCMNSGWSAYVWWYIRRSYGPISESGNIQKIGYIMAHYARYVRPGYTKISCTSNPSTGVYVTAYKSGTKLVLVIVNQNPSTTFQNFSYSGITVSGFNRYFTTSATNLSSNNFAVSGGSFGINLAASSVTTLVSY</sequence>
<dbReference type="SUPFAM" id="SSF51445">
    <property type="entry name" value="(Trans)glycosidases"/>
    <property type="match status" value="1"/>
</dbReference>
<dbReference type="Gene3D" id="3.20.20.80">
    <property type="entry name" value="Glycosidases"/>
    <property type="match status" value="1"/>
</dbReference>
<dbReference type="Gene3D" id="2.60.40.1180">
    <property type="entry name" value="Golgi alpha-mannosidase II"/>
    <property type="match status" value="1"/>
</dbReference>
<dbReference type="STRING" id="405671.SAMN05421827_1108"/>
<keyword evidence="3 5" id="KW-0378">Hydrolase</keyword>
<gene>
    <name evidence="5" type="ORF">SAMN05421827_1108</name>
</gene>
<dbReference type="PANTHER" id="PTHR11069">
    <property type="entry name" value="GLUCOSYLCERAMIDASE"/>
    <property type="match status" value="1"/>
</dbReference>
<dbReference type="InterPro" id="IPR001139">
    <property type="entry name" value="Glyco_hydro_30"/>
</dbReference>
<reference evidence="6" key="1">
    <citation type="submission" date="2016-10" db="EMBL/GenBank/DDBJ databases">
        <authorList>
            <person name="Varghese N."/>
            <person name="Submissions S."/>
        </authorList>
    </citation>
    <scope>NUCLEOTIDE SEQUENCE [LARGE SCALE GENOMIC DNA]</scope>
    <source>
        <strain evidence="6">DSM 17933</strain>
    </source>
</reference>
<keyword evidence="6" id="KW-1185">Reference proteome</keyword>
<dbReference type="AlphaFoldDB" id="A0A1G7WJG7"/>
<accession>A0A1G7WJG7</accession>
<proteinExistence type="inferred from homology"/>
<feature type="chain" id="PRO_5011466585" evidence="4">
    <location>
        <begin position="17"/>
        <end position="423"/>
    </location>
</feature>
<evidence type="ECO:0000256" key="3">
    <source>
        <dbReference type="ARBA" id="ARBA00022801"/>
    </source>
</evidence>
<evidence type="ECO:0000256" key="4">
    <source>
        <dbReference type="SAM" id="SignalP"/>
    </source>
</evidence>
<protein>
    <submittedName>
        <fullName evidence="5">O-Glycosyl hydrolase</fullName>
    </submittedName>
</protein>
<keyword evidence="2 4" id="KW-0732">Signal</keyword>
<dbReference type="SUPFAM" id="SSF51011">
    <property type="entry name" value="Glycosyl hydrolase domain"/>
    <property type="match status" value="1"/>
</dbReference>
<name>A0A1G7WJG7_9SPHI</name>
<dbReference type="GO" id="GO:0006665">
    <property type="term" value="P:sphingolipid metabolic process"/>
    <property type="evidence" value="ECO:0007669"/>
    <property type="project" value="InterPro"/>
</dbReference>
<dbReference type="InterPro" id="IPR013780">
    <property type="entry name" value="Glyco_hydro_b"/>
</dbReference>
<evidence type="ECO:0000256" key="1">
    <source>
        <dbReference type="ARBA" id="ARBA00005382"/>
    </source>
</evidence>
<dbReference type="PROSITE" id="PS51257">
    <property type="entry name" value="PROKAR_LIPOPROTEIN"/>
    <property type="match status" value="1"/>
</dbReference>
<evidence type="ECO:0000313" key="5">
    <source>
        <dbReference type="EMBL" id="SDG72014.1"/>
    </source>
</evidence>
<organism evidence="5 6">
    <name type="scientific">Pedobacter terrae</name>
    <dbReference type="NCBI Taxonomy" id="405671"/>
    <lineage>
        <taxon>Bacteria</taxon>
        <taxon>Pseudomonadati</taxon>
        <taxon>Bacteroidota</taxon>
        <taxon>Sphingobacteriia</taxon>
        <taxon>Sphingobacteriales</taxon>
        <taxon>Sphingobacteriaceae</taxon>
        <taxon>Pedobacter</taxon>
    </lineage>
</organism>
<dbReference type="RefSeq" id="WP_090500735.1">
    <property type="nucleotide sequence ID" value="NZ_FNCH01000010.1"/>
</dbReference>
<dbReference type="GO" id="GO:0016020">
    <property type="term" value="C:membrane"/>
    <property type="evidence" value="ECO:0007669"/>
    <property type="project" value="GOC"/>
</dbReference>
<dbReference type="GO" id="GO:0004348">
    <property type="term" value="F:glucosylceramidase activity"/>
    <property type="evidence" value="ECO:0007669"/>
    <property type="project" value="InterPro"/>
</dbReference>
<dbReference type="EMBL" id="FNCH01000010">
    <property type="protein sequence ID" value="SDG72014.1"/>
    <property type="molecule type" value="Genomic_DNA"/>
</dbReference>
<feature type="signal peptide" evidence="4">
    <location>
        <begin position="1"/>
        <end position="16"/>
    </location>
</feature>
<dbReference type="OrthoDB" id="9806701at2"/>
<evidence type="ECO:0000256" key="2">
    <source>
        <dbReference type="ARBA" id="ARBA00022729"/>
    </source>
</evidence>
<dbReference type="PANTHER" id="PTHR11069:SF38">
    <property type="entry name" value="GLUCURONOXYLANASE XYNC"/>
    <property type="match status" value="1"/>
</dbReference>